<accession>K0TEJ2</accession>
<feature type="domain" description="Helicase-associated" evidence="2">
    <location>
        <begin position="120"/>
        <end position="181"/>
    </location>
</feature>
<gene>
    <name evidence="3" type="ORF">THAOC_06595</name>
</gene>
<dbReference type="PANTHER" id="PTHR33418:SF1">
    <property type="entry name" value="HELICASE-ASSOCIATED DOMAIN-CONTAINING PROTEIN"/>
    <property type="match status" value="1"/>
</dbReference>
<dbReference type="Gene3D" id="6.10.140.530">
    <property type="match status" value="1"/>
</dbReference>
<dbReference type="eggNOG" id="ENOG502S9BV">
    <property type="taxonomic scope" value="Eukaryota"/>
</dbReference>
<dbReference type="OrthoDB" id="43507at2759"/>
<feature type="compositionally biased region" description="Basic and acidic residues" evidence="1">
    <location>
        <begin position="348"/>
        <end position="359"/>
    </location>
</feature>
<keyword evidence="4" id="KW-1185">Reference proteome</keyword>
<reference evidence="3 4" key="1">
    <citation type="journal article" date="2012" name="Genome Biol.">
        <title>Genome and low-iron response of an oceanic diatom adapted to chronic iron limitation.</title>
        <authorList>
            <person name="Lommer M."/>
            <person name="Specht M."/>
            <person name="Roy A.S."/>
            <person name="Kraemer L."/>
            <person name="Andreson R."/>
            <person name="Gutowska M.A."/>
            <person name="Wolf J."/>
            <person name="Bergner S.V."/>
            <person name="Schilhabel M.B."/>
            <person name="Klostermeier U.C."/>
            <person name="Beiko R.G."/>
            <person name="Rosenstiel P."/>
            <person name="Hippler M."/>
            <person name="Laroche J."/>
        </authorList>
    </citation>
    <scope>NUCLEOTIDE SEQUENCE [LARGE SCALE GENOMIC DNA]</scope>
    <source>
        <strain evidence="3 4">CCMP1005</strain>
    </source>
</reference>
<dbReference type="Proteomes" id="UP000266841">
    <property type="component" value="Unassembled WGS sequence"/>
</dbReference>
<dbReference type="InterPro" id="IPR005114">
    <property type="entry name" value="Helicase_assoc"/>
</dbReference>
<organism evidence="3 4">
    <name type="scientific">Thalassiosira oceanica</name>
    <name type="common">Marine diatom</name>
    <dbReference type="NCBI Taxonomy" id="159749"/>
    <lineage>
        <taxon>Eukaryota</taxon>
        <taxon>Sar</taxon>
        <taxon>Stramenopiles</taxon>
        <taxon>Ochrophyta</taxon>
        <taxon>Bacillariophyta</taxon>
        <taxon>Coscinodiscophyceae</taxon>
        <taxon>Thalassiosirophycidae</taxon>
        <taxon>Thalassiosirales</taxon>
        <taxon>Thalassiosiraceae</taxon>
        <taxon>Thalassiosira</taxon>
    </lineage>
</organism>
<evidence type="ECO:0000313" key="4">
    <source>
        <dbReference type="Proteomes" id="UP000266841"/>
    </source>
</evidence>
<dbReference type="PANTHER" id="PTHR33418">
    <property type="entry name" value="HELICASE-ASSOCIATED"/>
    <property type="match status" value="1"/>
</dbReference>
<dbReference type="EMBL" id="AGNL01006596">
    <property type="protein sequence ID" value="EJK71921.1"/>
    <property type="molecule type" value="Genomic_DNA"/>
</dbReference>
<feature type="region of interest" description="Disordered" evidence="1">
    <location>
        <begin position="348"/>
        <end position="386"/>
    </location>
</feature>
<dbReference type="Pfam" id="PF03457">
    <property type="entry name" value="HA"/>
    <property type="match status" value="1"/>
</dbReference>
<sequence length="386" mass="43160">MRLKKGFSVALRAGRRGGSRKKAAVKVSYSNSDDNADGESKSLAATPSFIETPLLLLLYPSLVSHKKEFGNPNIPLGSPDGKRCATVRRLHFQGKLSAEEVDHLQEMGFRFNSFEDVYYENDFEEMFGTLMHYYSKTKTFQIPKKYEPDPELGAWVTMLRRLYNSNELPQNELARLDEVGFEWVSTRKCGSSFMKGYRDALAYLSKVAEQGGEVRELLREEHDIKKWVDAQRLAWEKGNLSESRIQYMDDLPGIDCPVSLLCTVNHMPQFFSGECGTSASFRPNNPSSSMPALATVQNGSVRQGRPEVAKNVDMLPKRAPETTALEALSTMLDRVSTKNAATAMLERAELYPQRPKDTSDGSAPQANPTRHPEKLPPTACNASFGE</sequence>
<comment type="caution">
    <text evidence="3">The sequence shown here is derived from an EMBL/GenBank/DDBJ whole genome shotgun (WGS) entry which is preliminary data.</text>
</comment>
<evidence type="ECO:0000256" key="1">
    <source>
        <dbReference type="SAM" id="MobiDB-lite"/>
    </source>
</evidence>
<proteinExistence type="predicted"/>
<protein>
    <recommendedName>
        <fullName evidence="2">Helicase-associated domain-containing protein</fullName>
    </recommendedName>
</protein>
<dbReference type="AlphaFoldDB" id="K0TEJ2"/>
<evidence type="ECO:0000313" key="3">
    <source>
        <dbReference type="EMBL" id="EJK71921.1"/>
    </source>
</evidence>
<evidence type="ECO:0000259" key="2">
    <source>
        <dbReference type="Pfam" id="PF03457"/>
    </source>
</evidence>
<name>K0TEJ2_THAOC</name>